<evidence type="ECO:0000256" key="2">
    <source>
        <dbReference type="ARBA" id="ARBA00023136"/>
    </source>
</evidence>
<keyword evidence="2" id="KW-0472">Membrane</keyword>
<reference evidence="9" key="1">
    <citation type="journal article" date="2002" name="Science">
        <title>The draft genome of Ciona intestinalis: insights into chordate and vertebrate origins.</title>
        <authorList>
            <person name="Dehal P."/>
            <person name="Satou Y."/>
            <person name="Campbell R.K."/>
            <person name="Chapman J."/>
            <person name="Degnan B."/>
            <person name="De Tomaso A."/>
            <person name="Davidson B."/>
            <person name="Di Gregorio A."/>
            <person name="Gelpke M."/>
            <person name="Goodstein D.M."/>
            <person name="Harafuji N."/>
            <person name="Hastings K.E."/>
            <person name="Ho I."/>
            <person name="Hotta K."/>
            <person name="Huang W."/>
            <person name="Kawashima T."/>
            <person name="Lemaire P."/>
            <person name="Martinez D."/>
            <person name="Meinertzhagen I.A."/>
            <person name="Necula S."/>
            <person name="Nonaka M."/>
            <person name="Putnam N."/>
            <person name="Rash S."/>
            <person name="Saiga H."/>
            <person name="Satake M."/>
            <person name="Terry A."/>
            <person name="Yamada L."/>
            <person name="Wang H.G."/>
            <person name="Awazu S."/>
            <person name="Azumi K."/>
            <person name="Boore J."/>
            <person name="Branno M."/>
            <person name="Chin-Bow S."/>
            <person name="DeSantis R."/>
            <person name="Doyle S."/>
            <person name="Francino P."/>
            <person name="Keys D.N."/>
            <person name="Haga S."/>
            <person name="Hayashi H."/>
            <person name="Hino K."/>
            <person name="Imai K.S."/>
            <person name="Inaba K."/>
            <person name="Kano S."/>
            <person name="Kobayashi K."/>
            <person name="Kobayashi M."/>
            <person name="Lee B.I."/>
            <person name="Makabe K.W."/>
            <person name="Manohar C."/>
            <person name="Matassi G."/>
            <person name="Medina M."/>
            <person name="Mochizuki Y."/>
            <person name="Mount S."/>
            <person name="Morishita T."/>
            <person name="Miura S."/>
            <person name="Nakayama A."/>
            <person name="Nishizaka S."/>
            <person name="Nomoto H."/>
            <person name="Ohta F."/>
            <person name="Oishi K."/>
            <person name="Rigoutsos I."/>
            <person name="Sano M."/>
            <person name="Sasaki A."/>
            <person name="Sasakura Y."/>
            <person name="Shoguchi E."/>
            <person name="Shin-i T."/>
            <person name="Spagnuolo A."/>
            <person name="Stainier D."/>
            <person name="Suzuki M.M."/>
            <person name="Tassy O."/>
            <person name="Takatori N."/>
            <person name="Tokuoka M."/>
            <person name="Yagi K."/>
            <person name="Yoshizaki F."/>
            <person name="Wada S."/>
            <person name="Zhang C."/>
            <person name="Hyatt P.D."/>
            <person name="Larimer F."/>
            <person name="Detter C."/>
            <person name="Doggett N."/>
            <person name="Glavina T."/>
            <person name="Hawkins T."/>
            <person name="Richardson P."/>
            <person name="Lucas S."/>
            <person name="Kohara Y."/>
            <person name="Levine M."/>
            <person name="Satoh N."/>
            <person name="Rokhsar D.S."/>
        </authorList>
    </citation>
    <scope>NUCLEOTIDE SEQUENCE [LARGE SCALE GENOMIC DNA]</scope>
</reference>
<proteinExistence type="predicted"/>
<evidence type="ECO:0000256" key="4">
    <source>
        <dbReference type="ARBA" id="ARBA00023180"/>
    </source>
</evidence>
<dbReference type="PANTHER" id="PTHR24038:SF11">
    <property type="entry name" value="INTEGRIN BETA-LIKE PROTEIN E"/>
    <property type="match status" value="1"/>
</dbReference>
<gene>
    <name evidence="8" type="primary">LOC100186726</name>
</gene>
<dbReference type="Gene3D" id="2.10.25.10">
    <property type="entry name" value="Laminin"/>
    <property type="match status" value="3"/>
</dbReference>
<organism evidence="8 9">
    <name type="scientific">Ciona intestinalis</name>
    <name type="common">Transparent sea squirt</name>
    <name type="synonym">Ascidia intestinalis</name>
    <dbReference type="NCBI Taxonomy" id="7719"/>
    <lineage>
        <taxon>Eukaryota</taxon>
        <taxon>Metazoa</taxon>
        <taxon>Chordata</taxon>
        <taxon>Tunicata</taxon>
        <taxon>Ascidiacea</taxon>
        <taxon>Phlebobranchia</taxon>
        <taxon>Cionidae</taxon>
        <taxon>Ciona</taxon>
    </lineage>
</organism>
<feature type="chain" id="PRO_5030169819" evidence="6">
    <location>
        <begin position="25"/>
        <end position="293"/>
    </location>
</feature>
<keyword evidence="9" id="KW-1185">Reference proteome</keyword>
<evidence type="ECO:0000256" key="5">
    <source>
        <dbReference type="PROSITE-ProRule" id="PRU00076"/>
    </source>
</evidence>
<sequence>MGNKMRVLSFLICVFSSIILKARSQLNDGHCSRLPVACVNPFCRNMQRWNNGCHRFATCERDPETDLNKCMCQPGFVGDGKLSCTESGSNTPFEDNHCTGGCDPNARCMPTYVNINQQLLSCVCNHDYVGNGKFCIRRTIPNDLPPACRNCHPTRGRCMYNIFLRRYHCACRSGYRGNGVTCSSVSTTTTTTTTTTREPTPPPRCLQVCHSDANCVLGSGSIGICMCKSGYFGDGINICRPDECSLTCIENAHCEPQEVTDLPPFKCVCDYGYRGNPHSLCLKWPNDNTRVLG</sequence>
<feature type="signal peptide" evidence="6">
    <location>
        <begin position="1"/>
        <end position="24"/>
    </location>
</feature>
<accession>F7AN86</accession>
<feature type="disulfide bond" evidence="5">
    <location>
        <begin position="244"/>
        <end position="254"/>
    </location>
</feature>
<keyword evidence="6" id="KW-0732">Signal</keyword>
<comment type="caution">
    <text evidence="5">Lacks conserved residue(s) required for the propagation of feature annotation.</text>
</comment>
<dbReference type="OrthoDB" id="6375837at2759"/>
<evidence type="ECO:0000256" key="6">
    <source>
        <dbReference type="SAM" id="SignalP"/>
    </source>
</evidence>
<evidence type="ECO:0000313" key="8">
    <source>
        <dbReference type="Ensembl" id="ENSCINP00000008398.2"/>
    </source>
</evidence>
<dbReference type="GO" id="GO:0016020">
    <property type="term" value="C:membrane"/>
    <property type="evidence" value="ECO:0007669"/>
    <property type="project" value="UniProtKB-SubCell"/>
</dbReference>
<evidence type="ECO:0000256" key="3">
    <source>
        <dbReference type="ARBA" id="ARBA00023157"/>
    </source>
</evidence>
<keyword evidence="4" id="KW-0325">Glycoprotein</keyword>
<protein>
    <submittedName>
        <fullName evidence="8">Stabilin-2-like</fullName>
    </submittedName>
</protein>
<reference evidence="8" key="3">
    <citation type="submission" date="2025-08" db="UniProtKB">
        <authorList>
            <consortium name="Ensembl"/>
        </authorList>
    </citation>
    <scope>IDENTIFICATION</scope>
</reference>
<dbReference type="PROSITE" id="PS50026">
    <property type="entry name" value="EGF_3"/>
    <property type="match status" value="1"/>
</dbReference>
<comment type="subcellular location">
    <subcellularLocation>
        <location evidence="1">Membrane</location>
    </subcellularLocation>
</comment>
<accession>A0A1W3JPP7</accession>
<dbReference type="Proteomes" id="UP000008144">
    <property type="component" value="Chromosome 7"/>
</dbReference>
<dbReference type="AlphaFoldDB" id="F7AN86"/>
<feature type="domain" description="EGF-like" evidence="7">
    <location>
        <begin position="240"/>
        <end position="282"/>
    </location>
</feature>
<keyword evidence="3 5" id="KW-1015">Disulfide bond</keyword>
<reference evidence="8" key="2">
    <citation type="journal article" date="2008" name="Genome Biol.">
        <title>Improved genome assembly and evidence-based global gene model set for the chordate Ciona intestinalis: new insight into intron and operon populations.</title>
        <authorList>
            <person name="Satou Y."/>
            <person name="Mineta K."/>
            <person name="Ogasawara M."/>
            <person name="Sasakura Y."/>
            <person name="Shoguchi E."/>
            <person name="Ueno K."/>
            <person name="Yamada L."/>
            <person name="Matsumoto J."/>
            <person name="Wasserscheid J."/>
            <person name="Dewar K."/>
            <person name="Wiley G.B."/>
            <person name="Macmil S.L."/>
            <person name="Roe B.A."/>
            <person name="Zeller R.W."/>
            <person name="Hastings K.E."/>
            <person name="Lemaire P."/>
            <person name="Lindquist E."/>
            <person name="Endo T."/>
            <person name="Hotta K."/>
            <person name="Inaba K."/>
        </authorList>
    </citation>
    <scope>NUCLEOTIDE SEQUENCE [LARGE SCALE GENOMIC DNA]</scope>
    <source>
        <strain evidence="8">wild type</strain>
    </source>
</reference>
<dbReference type="PANTHER" id="PTHR24038">
    <property type="entry name" value="STABILIN"/>
    <property type="match status" value="1"/>
</dbReference>
<evidence type="ECO:0000256" key="1">
    <source>
        <dbReference type="ARBA" id="ARBA00004370"/>
    </source>
</evidence>
<dbReference type="KEGG" id="cin:100186726"/>
<dbReference type="InParanoid" id="F7AN86"/>
<dbReference type="RefSeq" id="XP_009858924.2">
    <property type="nucleotide sequence ID" value="XM_009860622.2"/>
</dbReference>
<evidence type="ECO:0000313" key="9">
    <source>
        <dbReference type="Proteomes" id="UP000008144"/>
    </source>
</evidence>
<dbReference type="InterPro" id="IPR000742">
    <property type="entry name" value="EGF"/>
</dbReference>
<evidence type="ECO:0000259" key="7">
    <source>
        <dbReference type="PROSITE" id="PS50026"/>
    </source>
</evidence>
<name>F7AN86_CIOIN</name>
<keyword evidence="5" id="KW-0245">EGF-like domain</keyword>
<dbReference type="Ensembl" id="ENSCINT00000008398.2">
    <property type="protein sequence ID" value="ENSCINP00000008398.2"/>
    <property type="gene ID" value="ENSCING00000004078.2"/>
</dbReference>
<dbReference type="SMART" id="SM00181">
    <property type="entry name" value="EGF"/>
    <property type="match status" value="5"/>
</dbReference>
<dbReference type="PROSITE" id="PS01186">
    <property type="entry name" value="EGF_2"/>
    <property type="match status" value="3"/>
</dbReference>
<dbReference type="GeneTree" id="ENSGT00940000169134"/>
<dbReference type="EMBL" id="EAAA01002338">
    <property type="status" value="NOT_ANNOTATED_CDS"/>
    <property type="molecule type" value="Genomic_DNA"/>
</dbReference>
<dbReference type="GeneID" id="100186726"/>
<dbReference type="HOGENOM" id="CLU_949818_0_0_1"/>
<reference evidence="8" key="4">
    <citation type="submission" date="2025-09" db="UniProtKB">
        <authorList>
            <consortium name="Ensembl"/>
        </authorList>
    </citation>
    <scope>IDENTIFICATION</scope>
</reference>